<feature type="transmembrane region" description="Helical" evidence="1">
    <location>
        <begin position="557"/>
        <end position="578"/>
    </location>
</feature>
<feature type="transmembrane region" description="Helical" evidence="1">
    <location>
        <begin position="37"/>
        <end position="58"/>
    </location>
</feature>
<keyword evidence="1" id="KW-0812">Transmembrane</keyword>
<dbReference type="GO" id="GO:0004766">
    <property type="term" value="F:spermidine synthase activity"/>
    <property type="evidence" value="ECO:0007669"/>
    <property type="project" value="TreeGrafter"/>
</dbReference>
<dbReference type="InterPro" id="IPR001045">
    <property type="entry name" value="Spermi_synthase"/>
</dbReference>
<comment type="caution">
    <text evidence="2">The sequence shown here is derived from an EMBL/GenBank/DDBJ whole genome shotgun (WGS) entry which is preliminary data.</text>
</comment>
<feature type="transmembrane region" description="Helical" evidence="1">
    <location>
        <begin position="526"/>
        <end position="545"/>
    </location>
</feature>
<dbReference type="CDD" id="cd02440">
    <property type="entry name" value="AdoMet_MTases"/>
    <property type="match status" value="1"/>
</dbReference>
<feature type="transmembrane region" description="Helical" evidence="1">
    <location>
        <begin position="643"/>
        <end position="664"/>
    </location>
</feature>
<proteinExistence type="predicted"/>
<protein>
    <recommendedName>
        <fullName evidence="4">Spermidine synthase</fullName>
    </recommendedName>
</protein>
<keyword evidence="1" id="KW-1133">Transmembrane helix</keyword>
<sequence length="720" mass="80080">MRIINFIKNHAELILISFTILFLELLLIRLVATEIRIFAYLSNLVLLAVFLGSGLGMLIKRRLPLFLSSFLLLIVLAIISLKLFSGVTDWLSPLSESFVWFQAPAASFWGVAAGLVLTLVLFFLVAAVFLPLGQRLGGLLNAGQNSVLLYSLNIIGSLLGMWVFQGFSVLAISPFLGIVLGQALLICLENKEKRHWSVLFLFLSVIFAFFSVGPASQKVVWSPYQKLTLSSLAESQFSSSGYLLQVNNVGYMGLLDLSDDYLKKAGEYLKEKNLLPSFNGSTALTIDTEQSRSINLRFFDQYSLPFILKPDSRQVLIVGAGAGNDAAAALRSSMPEIDAVEIDPKILELGRAFHPEKPYSSSAVKTIVEDGRSFFKTTTKQYDLVIMGLADSHTLSSSLTNLQLDNYLYTRESFGEIKNILKPGGLLFISFDVRRPWIGQRIQSGLEEIFNQKPLVFSLQDQSIFGWGGVVFAVGREPGVLNQYLAQNKNLADFIRSRETSFSGEINHLSDNWPYLYLDRPRLPKIHLLVFASLLAALGLCRRFVAGQGKIDFQMLFLGAGFLLYEFQNINRTALIFGNTWQTSLLTITAVLLFILLANLIYFFKPIPPKLSYVFLFIFLGLQFFIPLAVFNSLTGPVKTVVASFWLNLPFFFSSLIFISLFSLSRDKASALGSNLLGSVVGGMFSAFSFVWGIKSVLIISLLLYGFSLTGFLKIGKIKH</sequence>
<feature type="transmembrane region" description="Helical" evidence="1">
    <location>
        <begin position="12"/>
        <end position="31"/>
    </location>
</feature>
<gene>
    <name evidence="2" type="ORF">A2117_00930</name>
</gene>
<feature type="transmembrane region" description="Helical" evidence="1">
    <location>
        <begin position="65"/>
        <end position="87"/>
    </location>
</feature>
<dbReference type="SUPFAM" id="SSF53335">
    <property type="entry name" value="S-adenosyl-L-methionine-dependent methyltransferases"/>
    <property type="match status" value="1"/>
</dbReference>
<name>A0A1G2QPU4_9BACT</name>
<dbReference type="EMBL" id="MHTO01000015">
    <property type="protein sequence ID" value="OHA62397.1"/>
    <property type="molecule type" value="Genomic_DNA"/>
</dbReference>
<dbReference type="STRING" id="1802443.A2117_00930"/>
<feature type="transmembrane region" description="Helical" evidence="1">
    <location>
        <begin position="698"/>
        <end position="716"/>
    </location>
</feature>
<feature type="transmembrane region" description="Helical" evidence="1">
    <location>
        <begin position="145"/>
        <end position="164"/>
    </location>
</feature>
<dbReference type="Gene3D" id="3.40.50.150">
    <property type="entry name" value="Vaccinia Virus protein VP39"/>
    <property type="match status" value="1"/>
</dbReference>
<dbReference type="PANTHER" id="PTHR11558">
    <property type="entry name" value="SPERMIDINE/SPERMINE SYNTHASE"/>
    <property type="match status" value="1"/>
</dbReference>
<evidence type="ECO:0000313" key="3">
    <source>
        <dbReference type="Proteomes" id="UP000179245"/>
    </source>
</evidence>
<feature type="transmembrane region" description="Helical" evidence="1">
    <location>
        <begin position="584"/>
        <end position="604"/>
    </location>
</feature>
<dbReference type="GO" id="GO:0005829">
    <property type="term" value="C:cytosol"/>
    <property type="evidence" value="ECO:0007669"/>
    <property type="project" value="TreeGrafter"/>
</dbReference>
<dbReference type="GO" id="GO:0008295">
    <property type="term" value="P:spermidine biosynthetic process"/>
    <property type="evidence" value="ECO:0007669"/>
    <property type="project" value="TreeGrafter"/>
</dbReference>
<keyword evidence="1" id="KW-0472">Membrane</keyword>
<dbReference type="Pfam" id="PF01564">
    <property type="entry name" value="Spermine_synth"/>
    <property type="match status" value="1"/>
</dbReference>
<reference evidence="2 3" key="1">
    <citation type="journal article" date="2016" name="Nat. Commun.">
        <title>Thousands of microbial genomes shed light on interconnected biogeochemical processes in an aquifer system.</title>
        <authorList>
            <person name="Anantharaman K."/>
            <person name="Brown C.T."/>
            <person name="Hug L.A."/>
            <person name="Sharon I."/>
            <person name="Castelle C.J."/>
            <person name="Probst A.J."/>
            <person name="Thomas B.C."/>
            <person name="Singh A."/>
            <person name="Wilkins M.J."/>
            <person name="Karaoz U."/>
            <person name="Brodie E.L."/>
            <person name="Williams K.H."/>
            <person name="Hubbard S.S."/>
            <person name="Banfield J.F."/>
        </authorList>
    </citation>
    <scope>NUCLEOTIDE SEQUENCE [LARGE SCALE GENOMIC DNA]</scope>
</reference>
<feature type="transmembrane region" description="Helical" evidence="1">
    <location>
        <begin position="195"/>
        <end position="213"/>
    </location>
</feature>
<feature type="transmembrane region" description="Helical" evidence="1">
    <location>
        <begin position="676"/>
        <end position="692"/>
    </location>
</feature>
<dbReference type="Proteomes" id="UP000179245">
    <property type="component" value="Unassembled WGS sequence"/>
</dbReference>
<organism evidence="2 3">
    <name type="scientific">Candidatus Wildermuthbacteria bacterium GWA2_46_15</name>
    <dbReference type="NCBI Taxonomy" id="1802443"/>
    <lineage>
        <taxon>Bacteria</taxon>
        <taxon>Candidatus Wildermuthiibacteriota</taxon>
    </lineage>
</organism>
<evidence type="ECO:0008006" key="4">
    <source>
        <dbReference type="Google" id="ProtNLM"/>
    </source>
</evidence>
<dbReference type="InterPro" id="IPR029063">
    <property type="entry name" value="SAM-dependent_MTases_sf"/>
</dbReference>
<dbReference type="PANTHER" id="PTHR11558:SF11">
    <property type="entry name" value="SPERMIDINE SYNTHASE"/>
    <property type="match status" value="1"/>
</dbReference>
<dbReference type="AlphaFoldDB" id="A0A1G2QPU4"/>
<feature type="transmembrane region" description="Helical" evidence="1">
    <location>
        <begin position="611"/>
        <end position="631"/>
    </location>
</feature>
<evidence type="ECO:0000256" key="1">
    <source>
        <dbReference type="SAM" id="Phobius"/>
    </source>
</evidence>
<evidence type="ECO:0000313" key="2">
    <source>
        <dbReference type="EMBL" id="OHA62397.1"/>
    </source>
</evidence>
<accession>A0A1G2QPU4</accession>
<feature type="transmembrane region" description="Helical" evidence="1">
    <location>
        <begin position="107"/>
        <end position="133"/>
    </location>
</feature>
<feature type="transmembrane region" description="Helical" evidence="1">
    <location>
        <begin position="170"/>
        <end position="188"/>
    </location>
</feature>